<keyword evidence="4 6" id="KW-0560">Oxidoreductase</keyword>
<name>A0AAN9Q723_CANGL</name>
<dbReference type="PROSITE" id="PS51471">
    <property type="entry name" value="FE2OG_OXY"/>
    <property type="match status" value="1"/>
</dbReference>
<protein>
    <recommendedName>
        <fullName evidence="7">Fe2OG dioxygenase domain-containing protein</fullName>
    </recommendedName>
</protein>
<proteinExistence type="inferred from homology"/>
<dbReference type="PANTHER" id="PTHR47991">
    <property type="entry name" value="OXOGLUTARATE/IRON-DEPENDENT DIOXYGENASE"/>
    <property type="match status" value="1"/>
</dbReference>
<dbReference type="GO" id="GO:0016491">
    <property type="term" value="F:oxidoreductase activity"/>
    <property type="evidence" value="ECO:0007669"/>
    <property type="project" value="UniProtKB-KW"/>
</dbReference>
<evidence type="ECO:0000259" key="7">
    <source>
        <dbReference type="PROSITE" id="PS51471"/>
    </source>
</evidence>
<comment type="caution">
    <text evidence="8">The sequence shown here is derived from an EMBL/GenBank/DDBJ whole genome shotgun (WGS) entry which is preliminary data.</text>
</comment>
<dbReference type="Proteomes" id="UP001367508">
    <property type="component" value="Unassembled WGS sequence"/>
</dbReference>
<dbReference type="FunFam" id="2.60.120.330:FF:000001">
    <property type="entry name" value="Protein SRG1"/>
    <property type="match status" value="1"/>
</dbReference>
<keyword evidence="2 6" id="KW-0479">Metal-binding</keyword>
<sequence length="367" mass="42021">MAGMSRHGRDEESIRDFSLLVPSVQELAKQKMSTVPQRYIQPQHQDMVVRSEEANCSLQIPIIDMKNLLSVESGTSELDKLHLACKEWGFFQLVNHGVSSSLVEKVKLEIQDFFNLPMSEKKKFWQSAEHMEGFGQAFVHSDDQKLDWGDLFYMTTLPKYSRMPHLFLKLPPSFRDTLEVYSQEMKDLAMTIIWHMGKALKIEEKKIREFFEDGIQMMRMNYYPPCPQAEKVIGLSPHSDGIGLTILLQLNEVDGLQIRKDGMWVPIKALPNAFIVNVGDILEITTNGIYRSIEHRATVNSEKERLSIATFYSPNQDGVVGPASSLITEQTPAQFKTVGTKEYFRGLFARKLDGKSYVDAMRIEHYC</sequence>
<evidence type="ECO:0000313" key="8">
    <source>
        <dbReference type="EMBL" id="KAK7324482.1"/>
    </source>
</evidence>
<organism evidence="8 9">
    <name type="scientific">Canavalia gladiata</name>
    <name type="common">Sword bean</name>
    <name type="synonym">Dolichos gladiatus</name>
    <dbReference type="NCBI Taxonomy" id="3824"/>
    <lineage>
        <taxon>Eukaryota</taxon>
        <taxon>Viridiplantae</taxon>
        <taxon>Streptophyta</taxon>
        <taxon>Embryophyta</taxon>
        <taxon>Tracheophyta</taxon>
        <taxon>Spermatophyta</taxon>
        <taxon>Magnoliopsida</taxon>
        <taxon>eudicotyledons</taxon>
        <taxon>Gunneridae</taxon>
        <taxon>Pentapetalae</taxon>
        <taxon>rosids</taxon>
        <taxon>fabids</taxon>
        <taxon>Fabales</taxon>
        <taxon>Fabaceae</taxon>
        <taxon>Papilionoideae</taxon>
        <taxon>50 kb inversion clade</taxon>
        <taxon>NPAAA clade</taxon>
        <taxon>indigoferoid/millettioid clade</taxon>
        <taxon>Phaseoleae</taxon>
        <taxon>Canavalia</taxon>
    </lineage>
</organism>
<evidence type="ECO:0000256" key="1">
    <source>
        <dbReference type="ARBA" id="ARBA00008056"/>
    </source>
</evidence>
<feature type="domain" description="Fe2OG dioxygenase" evidence="7">
    <location>
        <begin position="214"/>
        <end position="314"/>
    </location>
</feature>
<dbReference type="GO" id="GO:0031418">
    <property type="term" value="F:L-ascorbic acid binding"/>
    <property type="evidence" value="ECO:0007669"/>
    <property type="project" value="UniProtKB-KW"/>
</dbReference>
<evidence type="ECO:0000256" key="6">
    <source>
        <dbReference type="RuleBase" id="RU003682"/>
    </source>
</evidence>
<dbReference type="InterPro" id="IPR044861">
    <property type="entry name" value="IPNS-like_FE2OG_OXY"/>
</dbReference>
<dbReference type="EMBL" id="JAYMYQ010000006">
    <property type="protein sequence ID" value="KAK7324482.1"/>
    <property type="molecule type" value="Genomic_DNA"/>
</dbReference>
<dbReference type="SUPFAM" id="SSF51197">
    <property type="entry name" value="Clavaminate synthase-like"/>
    <property type="match status" value="1"/>
</dbReference>
<keyword evidence="9" id="KW-1185">Reference proteome</keyword>
<accession>A0AAN9Q723</accession>
<evidence type="ECO:0000256" key="5">
    <source>
        <dbReference type="ARBA" id="ARBA00023004"/>
    </source>
</evidence>
<dbReference type="InterPro" id="IPR027443">
    <property type="entry name" value="IPNS-like_sf"/>
</dbReference>
<comment type="similarity">
    <text evidence="1 6">Belongs to the iron/ascorbate-dependent oxidoreductase family.</text>
</comment>
<keyword evidence="5 6" id="KW-0408">Iron</keyword>
<dbReference type="Pfam" id="PF03171">
    <property type="entry name" value="2OG-FeII_Oxy"/>
    <property type="match status" value="1"/>
</dbReference>
<evidence type="ECO:0000256" key="2">
    <source>
        <dbReference type="ARBA" id="ARBA00022723"/>
    </source>
</evidence>
<reference evidence="8 9" key="1">
    <citation type="submission" date="2024-01" db="EMBL/GenBank/DDBJ databases">
        <title>The genomes of 5 underutilized Papilionoideae crops provide insights into root nodulation and disease resistanc.</title>
        <authorList>
            <person name="Jiang F."/>
        </authorList>
    </citation>
    <scope>NUCLEOTIDE SEQUENCE [LARGE SCALE GENOMIC DNA]</scope>
    <source>
        <strain evidence="8">LVBAO_FW01</strain>
        <tissue evidence="8">Leaves</tissue>
    </source>
</reference>
<dbReference type="Pfam" id="PF14226">
    <property type="entry name" value="DIOX_N"/>
    <property type="match status" value="1"/>
</dbReference>
<evidence type="ECO:0000256" key="3">
    <source>
        <dbReference type="ARBA" id="ARBA00022896"/>
    </source>
</evidence>
<dbReference type="GO" id="GO:0046872">
    <property type="term" value="F:metal ion binding"/>
    <property type="evidence" value="ECO:0007669"/>
    <property type="project" value="UniProtKB-KW"/>
</dbReference>
<gene>
    <name evidence="8" type="ORF">VNO77_28057</name>
</gene>
<keyword evidence="3" id="KW-0847">Vitamin C</keyword>
<evidence type="ECO:0000313" key="9">
    <source>
        <dbReference type="Proteomes" id="UP001367508"/>
    </source>
</evidence>
<dbReference type="AlphaFoldDB" id="A0AAN9Q723"/>
<dbReference type="Gene3D" id="2.60.120.330">
    <property type="entry name" value="B-lactam Antibiotic, Isopenicillin N Synthase, Chain"/>
    <property type="match status" value="1"/>
</dbReference>
<dbReference type="InterPro" id="IPR026992">
    <property type="entry name" value="DIOX_N"/>
</dbReference>
<evidence type="ECO:0000256" key="4">
    <source>
        <dbReference type="ARBA" id="ARBA00023002"/>
    </source>
</evidence>
<dbReference type="InterPro" id="IPR005123">
    <property type="entry name" value="Oxoglu/Fe-dep_dioxygenase_dom"/>
</dbReference>
<dbReference type="InterPro" id="IPR050295">
    <property type="entry name" value="Plant_2OG-oxidoreductases"/>
</dbReference>